<evidence type="ECO:0000256" key="4">
    <source>
        <dbReference type="RuleBase" id="RU364078"/>
    </source>
</evidence>
<accession>A0ABS6A523</accession>
<comment type="similarity">
    <text evidence="3 4">In the N-terminal section; belongs to the HFCD (homo-oligomeric flavin containing Cys decarboxylase) superfamily.</text>
</comment>
<dbReference type="Pfam" id="PF04127">
    <property type="entry name" value="DFP"/>
    <property type="match status" value="1"/>
</dbReference>
<comment type="caution">
    <text evidence="3">Lacks conserved residue(s) required for the propagation of feature annotation.</text>
</comment>
<evidence type="ECO:0000256" key="1">
    <source>
        <dbReference type="ARBA" id="ARBA00022793"/>
    </source>
</evidence>
<dbReference type="GO" id="GO:0004633">
    <property type="term" value="F:phosphopantothenoylcysteine decarboxylase activity"/>
    <property type="evidence" value="ECO:0007669"/>
    <property type="project" value="UniProtKB-EC"/>
</dbReference>
<dbReference type="Proteomes" id="UP000753376">
    <property type="component" value="Unassembled WGS sequence"/>
</dbReference>
<feature type="domain" description="DNA/pantothenate metabolism flavoprotein C-terminal" evidence="6">
    <location>
        <begin position="185"/>
        <end position="393"/>
    </location>
</feature>
<dbReference type="GO" id="GO:0004632">
    <property type="term" value="F:phosphopantothenate--cysteine ligase activity"/>
    <property type="evidence" value="ECO:0007669"/>
    <property type="project" value="UniProtKB-EC"/>
</dbReference>
<protein>
    <recommendedName>
        <fullName evidence="3">Coenzyme A biosynthesis bifunctional protein CoaBC</fullName>
    </recommendedName>
    <alternativeName>
        <fullName evidence="3">DNA/pantothenate metabolism flavoprotein</fullName>
    </alternativeName>
    <alternativeName>
        <fullName evidence="3">Phosphopantothenoylcysteine synthetase/decarboxylase</fullName>
        <shortName evidence="3">PPCS-PPCDC</shortName>
    </alternativeName>
    <domain>
        <recommendedName>
            <fullName evidence="3">Phosphopantothenoylcysteine decarboxylase</fullName>
            <shortName evidence="3">PPC decarboxylase</shortName>
            <shortName evidence="3">PPC-DC</shortName>
            <ecNumber evidence="3">4.1.1.36</ecNumber>
        </recommendedName>
        <alternativeName>
            <fullName evidence="3">CoaC</fullName>
        </alternativeName>
    </domain>
    <domain>
        <recommendedName>
            <fullName evidence="3">Phosphopantothenate--cysteine ligase</fullName>
            <ecNumber evidence="3">6.3.2.5</ecNumber>
        </recommendedName>
        <alternativeName>
            <fullName evidence="3">CoaB</fullName>
        </alternativeName>
        <alternativeName>
            <fullName evidence="3">Phosphopantothenoylcysteine synthetase</fullName>
            <shortName evidence="3">PPC synthetase</shortName>
            <shortName evidence="3">PPC-S</shortName>
        </alternativeName>
    </domain>
</protein>
<sequence length="399" mass="42159">MAVRNILLGITGGIAAYKSAELVRLLKKAGYGVRVVMTQGAEAFVTPLTFQALSGEPVRTSLLDPEAEAGMGHIELAKWADQVVIAPASADFIARLAQGMANDLLTTVCCATVAPIAVAPAMNQAMWSNERTQRNIRLLASDSQITLWGPDQGEQACGDNGPGRMIEAAMIADLIMDKQHGDKGLAGKRVVITAGPTREPIDPVRYISNHSSGKMGYALAVAARDAGAKVVLVSGPVNLESPAGVDVRAVITAEDMLKAASLAVDEGCDLFVATAAVADYRPENCASDKIKKSSETMALPLTRNPDTLATIAGRSDAPFTVGFAAETSDVAHYAKDKMQRKNLRMIVANDVSAPGLGFNSDDNAVTVFWSGGQETIGPDTKKRIASRLIELIGERLKQE</sequence>
<feature type="active site" description="Proton donor" evidence="3">
    <location>
        <position position="157"/>
    </location>
</feature>
<feature type="region of interest" description="Phosphopantothenate--cysteine ligase" evidence="3">
    <location>
        <begin position="190"/>
        <end position="399"/>
    </location>
</feature>
<keyword evidence="3" id="KW-0479">Metal-binding</keyword>
<comment type="function">
    <text evidence="3">Catalyzes two sequential steps in the biosynthesis of coenzyme A. In the first step cysteine is conjugated to 4'-phosphopantothenate to form 4-phosphopantothenoylcysteine. In the second step the latter compound is decarboxylated to form 4'-phosphopantotheine.</text>
</comment>
<evidence type="ECO:0000256" key="3">
    <source>
        <dbReference type="HAMAP-Rule" id="MF_02225"/>
    </source>
</evidence>
<dbReference type="EC" id="4.1.1.36" evidence="3"/>
<keyword evidence="3 4" id="KW-0285">Flavoprotein</keyword>
<dbReference type="InterPro" id="IPR007085">
    <property type="entry name" value="DNA/pantothenate-metab_flavo_C"/>
</dbReference>
<feature type="binding site" evidence="3">
    <location>
        <position position="279"/>
    </location>
    <ligand>
        <name>CTP</name>
        <dbReference type="ChEBI" id="CHEBI:37563"/>
    </ligand>
</feature>
<keyword evidence="3" id="KW-0511">Multifunctional enzyme</keyword>
<dbReference type="NCBIfam" id="TIGR00521">
    <property type="entry name" value="coaBC_dfp"/>
    <property type="match status" value="1"/>
</dbReference>
<evidence type="ECO:0000313" key="7">
    <source>
        <dbReference type="EMBL" id="MBU2873282.1"/>
    </source>
</evidence>
<evidence type="ECO:0000313" key="8">
    <source>
        <dbReference type="Proteomes" id="UP000753376"/>
    </source>
</evidence>
<feature type="region of interest" description="Phosphopantothenoylcysteine decarboxylase" evidence="3">
    <location>
        <begin position="1"/>
        <end position="189"/>
    </location>
</feature>
<dbReference type="PANTHER" id="PTHR14359:SF6">
    <property type="entry name" value="PHOSPHOPANTOTHENOYLCYSTEINE DECARBOXYLASE"/>
    <property type="match status" value="1"/>
</dbReference>
<comment type="caution">
    <text evidence="7">The sequence shown here is derived from an EMBL/GenBank/DDBJ whole genome shotgun (WGS) entry which is preliminary data.</text>
</comment>
<dbReference type="PANTHER" id="PTHR14359">
    <property type="entry name" value="HOMO-OLIGOMERIC FLAVIN CONTAINING CYS DECARBOXYLASE FAMILY"/>
    <property type="match status" value="1"/>
</dbReference>
<feature type="binding site" evidence="3">
    <location>
        <position position="289"/>
    </location>
    <ligand>
        <name>CTP</name>
        <dbReference type="ChEBI" id="CHEBI:37563"/>
    </ligand>
</feature>
<keyword evidence="3" id="KW-0460">Magnesium</keyword>
<evidence type="ECO:0000259" key="6">
    <source>
        <dbReference type="Pfam" id="PF04127"/>
    </source>
</evidence>
<comment type="catalytic activity">
    <reaction evidence="3 4">
        <text>(R)-4'-phosphopantothenate + L-cysteine + CTP = N-[(R)-4-phosphopantothenoyl]-L-cysteine + CMP + diphosphate + H(+)</text>
        <dbReference type="Rhea" id="RHEA:19397"/>
        <dbReference type="ChEBI" id="CHEBI:10986"/>
        <dbReference type="ChEBI" id="CHEBI:15378"/>
        <dbReference type="ChEBI" id="CHEBI:33019"/>
        <dbReference type="ChEBI" id="CHEBI:35235"/>
        <dbReference type="ChEBI" id="CHEBI:37563"/>
        <dbReference type="ChEBI" id="CHEBI:59458"/>
        <dbReference type="ChEBI" id="CHEBI:60377"/>
        <dbReference type="EC" id="6.3.2.5"/>
    </reaction>
</comment>
<keyword evidence="1 3" id="KW-0210">Decarboxylase</keyword>
<evidence type="ECO:0000259" key="5">
    <source>
        <dbReference type="Pfam" id="PF02441"/>
    </source>
</evidence>
<comment type="cofactor">
    <cofactor evidence="3">
        <name>Mg(2+)</name>
        <dbReference type="ChEBI" id="CHEBI:18420"/>
    </cofactor>
</comment>
<dbReference type="RefSeq" id="WP_216007117.1">
    <property type="nucleotide sequence ID" value="NZ_JAHKPV010000001.1"/>
</dbReference>
<feature type="binding site" evidence="3">
    <location>
        <position position="341"/>
    </location>
    <ligand>
        <name>CTP</name>
        <dbReference type="ChEBI" id="CHEBI:37563"/>
    </ligand>
</feature>
<dbReference type="EC" id="6.3.2.5" evidence="3"/>
<keyword evidence="2 3" id="KW-0456">Lyase</keyword>
<organism evidence="7 8">
    <name type="scientific">Marinobacter salexigens</name>
    <dbReference type="NCBI Taxonomy" id="1925763"/>
    <lineage>
        <taxon>Bacteria</taxon>
        <taxon>Pseudomonadati</taxon>
        <taxon>Pseudomonadota</taxon>
        <taxon>Gammaproteobacteria</taxon>
        <taxon>Pseudomonadales</taxon>
        <taxon>Marinobacteraceae</taxon>
        <taxon>Marinobacter</taxon>
    </lineage>
</organism>
<comment type="function">
    <text evidence="4">Catalyzes two steps in the biosynthesis of coenzyme A. In the first step cysteine is conjugated to 4'-phosphopantothenate to form 4-phosphopantothenoylcysteine, in the latter compound is decarboxylated to form 4'-phosphopantotheine.</text>
</comment>
<comment type="pathway">
    <text evidence="3 4">Cofactor biosynthesis; coenzyme A biosynthesis; CoA from (R)-pantothenate: step 3/5.</text>
</comment>
<comment type="similarity">
    <text evidence="3 4">In the C-terminal section; belongs to the PPC synthetase family.</text>
</comment>
<feature type="domain" description="Flavoprotein" evidence="5">
    <location>
        <begin position="5"/>
        <end position="176"/>
    </location>
</feature>
<dbReference type="EMBL" id="JAHKPV010000001">
    <property type="protein sequence ID" value="MBU2873282.1"/>
    <property type="molecule type" value="Genomic_DNA"/>
</dbReference>
<keyword evidence="8" id="KW-1185">Reference proteome</keyword>
<name>A0ABS6A523_9GAMM</name>
<dbReference type="HAMAP" id="MF_02225">
    <property type="entry name" value="CoaBC"/>
    <property type="match status" value="1"/>
</dbReference>
<keyword evidence="3 4" id="KW-0436">Ligase</keyword>
<comment type="cofactor">
    <cofactor evidence="3">
        <name>FMN</name>
        <dbReference type="ChEBI" id="CHEBI:58210"/>
    </cofactor>
    <text evidence="3">Binds 1 FMN per subunit.</text>
</comment>
<gene>
    <name evidence="3 7" type="primary">coaBC</name>
    <name evidence="7" type="ORF">KO508_04590</name>
</gene>
<dbReference type="InterPro" id="IPR003382">
    <property type="entry name" value="Flavoprotein"/>
</dbReference>
<comment type="catalytic activity">
    <reaction evidence="3 4">
        <text>N-[(R)-4-phosphopantothenoyl]-L-cysteine + H(+) = (R)-4'-phosphopantetheine + CO2</text>
        <dbReference type="Rhea" id="RHEA:16793"/>
        <dbReference type="ChEBI" id="CHEBI:15378"/>
        <dbReference type="ChEBI" id="CHEBI:16526"/>
        <dbReference type="ChEBI" id="CHEBI:59458"/>
        <dbReference type="ChEBI" id="CHEBI:61723"/>
        <dbReference type="EC" id="4.1.1.36"/>
    </reaction>
</comment>
<feature type="binding site" evidence="3">
    <location>
        <position position="323"/>
    </location>
    <ligand>
        <name>CTP</name>
        <dbReference type="ChEBI" id="CHEBI:37563"/>
    </ligand>
</feature>
<proteinExistence type="inferred from homology"/>
<evidence type="ECO:0000256" key="2">
    <source>
        <dbReference type="ARBA" id="ARBA00023239"/>
    </source>
</evidence>
<reference evidence="7 8" key="1">
    <citation type="submission" date="2021-05" db="EMBL/GenBank/DDBJ databases">
        <title>Draft genomes of bacteria isolated from model marine particles.</title>
        <authorList>
            <person name="Datta M.S."/>
            <person name="Schwartzman J.A."/>
            <person name="Enke T.N."/>
            <person name="Saavedra J."/>
            <person name="Cermak N."/>
            <person name="Cordero O.X."/>
        </authorList>
    </citation>
    <scope>NUCLEOTIDE SEQUENCE [LARGE SCALE GENOMIC DNA]</scope>
    <source>
        <strain evidence="7 8">D2M19</strain>
    </source>
</reference>
<comment type="pathway">
    <text evidence="3 4">Cofactor biosynthesis; coenzyme A biosynthesis; CoA from (R)-pantothenate: step 2/5.</text>
</comment>
<keyword evidence="3 4" id="KW-0288">FMN</keyword>
<dbReference type="InterPro" id="IPR005252">
    <property type="entry name" value="CoaBC"/>
</dbReference>
<dbReference type="Pfam" id="PF02441">
    <property type="entry name" value="Flavoprotein"/>
    <property type="match status" value="1"/>
</dbReference>
<feature type="binding site" evidence="3">
    <location>
        <position position="337"/>
    </location>
    <ligand>
        <name>CTP</name>
        <dbReference type="ChEBI" id="CHEBI:37563"/>
    </ligand>
</feature>